<keyword evidence="3" id="KW-1185">Reference proteome</keyword>
<keyword evidence="1" id="KW-0812">Transmembrane</keyword>
<evidence type="ECO:0000256" key="1">
    <source>
        <dbReference type="SAM" id="Phobius"/>
    </source>
</evidence>
<evidence type="ECO:0000313" key="2">
    <source>
        <dbReference type="EMBL" id="KAH0879242.1"/>
    </source>
</evidence>
<name>A0ABQ7ZG73_BRANA</name>
<keyword evidence="1" id="KW-0472">Membrane</keyword>
<evidence type="ECO:0000313" key="3">
    <source>
        <dbReference type="Proteomes" id="UP000824890"/>
    </source>
</evidence>
<sequence length="122" mass="13738">MTIEFYPLNFTLCICLSGFQLMFLIWVSLFLELFVSVGRISPHLLEGVPDVLTKELFLASGEGPGLTNVNPLIRSVQELRDLAMSTKEEKAIKLVLSARPITKGLKEVQGLRMMKRKITLMI</sequence>
<reference evidence="2 3" key="1">
    <citation type="submission" date="2021-05" db="EMBL/GenBank/DDBJ databases">
        <title>Genome Assembly of Synthetic Allotetraploid Brassica napus Reveals Homoeologous Exchanges between Subgenomes.</title>
        <authorList>
            <person name="Davis J.T."/>
        </authorList>
    </citation>
    <scope>NUCLEOTIDE SEQUENCE [LARGE SCALE GENOMIC DNA]</scope>
    <source>
        <strain evidence="3">cv. Da-Ae</strain>
        <tissue evidence="2">Seedling</tissue>
    </source>
</reference>
<accession>A0ABQ7ZG73</accession>
<keyword evidence="1" id="KW-1133">Transmembrane helix</keyword>
<feature type="transmembrane region" description="Helical" evidence="1">
    <location>
        <begin position="6"/>
        <end position="31"/>
    </location>
</feature>
<comment type="caution">
    <text evidence="2">The sequence shown here is derived from an EMBL/GenBank/DDBJ whole genome shotgun (WGS) entry which is preliminary data.</text>
</comment>
<dbReference type="EMBL" id="JAGKQM010000015">
    <property type="protein sequence ID" value="KAH0879242.1"/>
    <property type="molecule type" value="Genomic_DNA"/>
</dbReference>
<organism evidence="2 3">
    <name type="scientific">Brassica napus</name>
    <name type="common">Rape</name>
    <dbReference type="NCBI Taxonomy" id="3708"/>
    <lineage>
        <taxon>Eukaryota</taxon>
        <taxon>Viridiplantae</taxon>
        <taxon>Streptophyta</taxon>
        <taxon>Embryophyta</taxon>
        <taxon>Tracheophyta</taxon>
        <taxon>Spermatophyta</taxon>
        <taxon>Magnoliopsida</taxon>
        <taxon>eudicotyledons</taxon>
        <taxon>Gunneridae</taxon>
        <taxon>Pentapetalae</taxon>
        <taxon>rosids</taxon>
        <taxon>malvids</taxon>
        <taxon>Brassicales</taxon>
        <taxon>Brassicaceae</taxon>
        <taxon>Brassiceae</taxon>
        <taxon>Brassica</taxon>
    </lineage>
</organism>
<protein>
    <submittedName>
        <fullName evidence="2">Uncharacterized protein</fullName>
    </submittedName>
</protein>
<gene>
    <name evidence="2" type="ORF">HID58_066636</name>
</gene>
<proteinExistence type="predicted"/>
<dbReference type="Proteomes" id="UP000824890">
    <property type="component" value="Unassembled WGS sequence"/>
</dbReference>